<dbReference type="InterPro" id="IPR050181">
    <property type="entry name" value="Cold_shock_domain"/>
</dbReference>
<dbReference type="InterPro" id="IPR019844">
    <property type="entry name" value="CSD_CS"/>
</dbReference>
<comment type="subcellular location">
    <subcellularLocation>
        <location evidence="1">Cytoplasm</location>
    </subcellularLocation>
</comment>
<evidence type="ECO:0000259" key="3">
    <source>
        <dbReference type="PROSITE" id="PS51857"/>
    </source>
</evidence>
<dbReference type="InterPro" id="IPR012340">
    <property type="entry name" value="NA-bd_OB-fold"/>
</dbReference>
<evidence type="ECO:0000256" key="2">
    <source>
        <dbReference type="SAM" id="MobiDB-lite"/>
    </source>
</evidence>
<dbReference type="PRINTS" id="PR00050">
    <property type="entry name" value="COLDSHOCK"/>
</dbReference>
<dbReference type="CDD" id="cd04458">
    <property type="entry name" value="CSP_CDS"/>
    <property type="match status" value="2"/>
</dbReference>
<dbReference type="SMART" id="SM00357">
    <property type="entry name" value="CSP"/>
    <property type="match status" value="2"/>
</dbReference>
<accession>A0ABR5ZRG6</accession>
<dbReference type="SUPFAM" id="SSF50249">
    <property type="entry name" value="Nucleic acid-binding proteins"/>
    <property type="match status" value="2"/>
</dbReference>
<protein>
    <submittedName>
        <fullName evidence="4">Cold-shock protein</fullName>
    </submittedName>
</protein>
<keyword evidence="5" id="KW-1185">Reference proteome</keyword>
<dbReference type="Proteomes" id="UP000765338">
    <property type="component" value="Unassembled WGS sequence"/>
</dbReference>
<evidence type="ECO:0000313" key="5">
    <source>
        <dbReference type="Proteomes" id="UP000765338"/>
    </source>
</evidence>
<proteinExistence type="predicted"/>
<dbReference type="PROSITE" id="PS51857">
    <property type="entry name" value="CSD_2"/>
    <property type="match status" value="2"/>
</dbReference>
<dbReference type="Pfam" id="PF00313">
    <property type="entry name" value="CSD"/>
    <property type="match status" value="2"/>
</dbReference>
<feature type="region of interest" description="Disordered" evidence="2">
    <location>
        <begin position="1"/>
        <end position="65"/>
    </location>
</feature>
<name>A0ABR5ZRG6_9PROT</name>
<dbReference type="PANTHER" id="PTHR11544">
    <property type="entry name" value="COLD SHOCK DOMAIN CONTAINING PROTEINS"/>
    <property type="match status" value="1"/>
</dbReference>
<evidence type="ECO:0000313" key="4">
    <source>
        <dbReference type="EMBL" id="MBA5726833.1"/>
    </source>
</evidence>
<feature type="domain" description="CSD" evidence="3">
    <location>
        <begin position="164"/>
        <end position="229"/>
    </location>
</feature>
<feature type="compositionally biased region" description="Gly residues" evidence="2">
    <location>
        <begin position="39"/>
        <end position="56"/>
    </location>
</feature>
<feature type="domain" description="CSD" evidence="3">
    <location>
        <begin position="65"/>
        <end position="131"/>
    </location>
</feature>
<dbReference type="PROSITE" id="PS00352">
    <property type="entry name" value="CSD_1"/>
    <property type="match status" value="1"/>
</dbReference>
<dbReference type="EMBL" id="PDLY01000001">
    <property type="protein sequence ID" value="MBA5726833.1"/>
    <property type="molecule type" value="Genomic_DNA"/>
</dbReference>
<reference evidence="4 5" key="1">
    <citation type="submission" date="2017-10" db="EMBL/GenBank/DDBJ databases">
        <authorList>
            <person name="Jakob F."/>
        </authorList>
    </citation>
    <scope>NUCLEOTIDE SEQUENCE [LARGE SCALE GENOMIC DNA]</scope>
    <source>
        <strain evidence="4 5">TMW 2.1889</strain>
    </source>
</reference>
<organism evidence="4 5">
    <name type="scientific">Bombella mellum</name>
    <dbReference type="NCBI Taxonomy" id="2039288"/>
    <lineage>
        <taxon>Bacteria</taxon>
        <taxon>Pseudomonadati</taxon>
        <taxon>Pseudomonadota</taxon>
        <taxon>Alphaproteobacteria</taxon>
        <taxon>Acetobacterales</taxon>
        <taxon>Acetobacteraceae</taxon>
        <taxon>Bombella</taxon>
    </lineage>
</organism>
<dbReference type="Gene3D" id="2.40.50.140">
    <property type="entry name" value="Nucleic acid-binding proteins"/>
    <property type="match status" value="2"/>
</dbReference>
<sequence length="230" mass="24453">MRNNRSDRSSFSSRRGGFDRDFMTQPSYFDDRGSYDAPRGGGFGGGAPRRGGGRGGPQITPTGPEITGTVKWFNTERGFGFVGLSDGSGDVFLHANTLSSLGHTEPAPGTTVVVRVGQGPKGRQVAEVISVDASTAMAEPPRRPAAPMRQERFHPAPDLSQAEEMRGIVKWYNTTKGFGFITPENGGKDVFVHASALERSGLHGLADGQPIGMKVVQGHKGPEAVQITAE</sequence>
<gene>
    <name evidence="4" type="ORF">CPA56_02330</name>
</gene>
<dbReference type="InterPro" id="IPR011129">
    <property type="entry name" value="CSD"/>
</dbReference>
<dbReference type="InterPro" id="IPR002059">
    <property type="entry name" value="CSP_DNA-bd"/>
</dbReference>
<comment type="caution">
    <text evidence="4">The sequence shown here is derived from an EMBL/GenBank/DDBJ whole genome shotgun (WGS) entry which is preliminary data.</text>
</comment>
<dbReference type="RefSeq" id="WP_326831285.1">
    <property type="nucleotide sequence ID" value="NZ_PDLY01000001.1"/>
</dbReference>
<evidence type="ECO:0000256" key="1">
    <source>
        <dbReference type="RuleBase" id="RU000408"/>
    </source>
</evidence>